<protein>
    <recommendedName>
        <fullName evidence="3">Membrane-associated protease 1</fullName>
    </recommendedName>
</protein>
<proteinExistence type="predicted"/>
<dbReference type="EMBL" id="PTJA01000004">
    <property type="protein sequence ID" value="PPK81392.1"/>
    <property type="molecule type" value="Genomic_DNA"/>
</dbReference>
<comment type="caution">
    <text evidence="1">The sequence shown here is derived from an EMBL/GenBank/DDBJ whole genome shotgun (WGS) entry which is preliminary data.</text>
</comment>
<dbReference type="OrthoDB" id="9810984at2"/>
<dbReference type="AlphaFoldDB" id="A0A2S6HUG9"/>
<evidence type="ECO:0000313" key="2">
    <source>
        <dbReference type="Proteomes" id="UP000237749"/>
    </source>
</evidence>
<accession>A0A2S6HUG9</accession>
<keyword evidence="2" id="KW-1185">Reference proteome</keyword>
<dbReference type="RefSeq" id="WP_104436486.1">
    <property type="nucleotide sequence ID" value="NZ_PTJA01000004.1"/>
</dbReference>
<organism evidence="1 2">
    <name type="scientific">Lacrimispora xylanisolvens</name>
    <dbReference type="NCBI Taxonomy" id="384636"/>
    <lineage>
        <taxon>Bacteria</taxon>
        <taxon>Bacillati</taxon>
        <taxon>Bacillota</taxon>
        <taxon>Clostridia</taxon>
        <taxon>Lachnospirales</taxon>
        <taxon>Lachnospiraceae</taxon>
        <taxon>Lacrimispora</taxon>
    </lineage>
</organism>
<gene>
    <name evidence="1" type="ORF">BXY41_104194</name>
</gene>
<evidence type="ECO:0000313" key="1">
    <source>
        <dbReference type="EMBL" id="PPK81392.1"/>
    </source>
</evidence>
<sequence>MSYRVTVEGMESFEIAKECVRSVKFTTDIPLDSNARTKDVGSTLVITGRILTAVDGDPFDSTRKLALWSAVPAEKADCYRKVTIEHVAAGIMERKYYFPNSFVIDYKEEFGDVEGTGTFTLTIKQKKDKLGLITVEGGYPAA</sequence>
<reference evidence="1 2" key="1">
    <citation type="submission" date="2018-02" db="EMBL/GenBank/DDBJ databases">
        <title>Genomic Encyclopedia of Archaeal and Bacterial Type Strains, Phase II (KMG-II): from individual species to whole genera.</title>
        <authorList>
            <person name="Goeker M."/>
        </authorList>
    </citation>
    <scope>NUCLEOTIDE SEQUENCE [LARGE SCALE GENOMIC DNA]</scope>
    <source>
        <strain evidence="1 2">DSM 3808</strain>
    </source>
</reference>
<name>A0A2S6HUG9_9FIRM</name>
<evidence type="ECO:0008006" key="3">
    <source>
        <dbReference type="Google" id="ProtNLM"/>
    </source>
</evidence>
<dbReference type="Proteomes" id="UP000237749">
    <property type="component" value="Unassembled WGS sequence"/>
</dbReference>